<name>A0A381IN13_AMIAI</name>
<dbReference type="EMBL" id="UFSM01000003">
    <property type="protein sequence ID" value="SUY29275.1"/>
    <property type="molecule type" value="Genomic_DNA"/>
</dbReference>
<dbReference type="SUPFAM" id="SSF53335">
    <property type="entry name" value="S-adenosyl-L-methionine-dependent methyltransferases"/>
    <property type="match status" value="1"/>
</dbReference>
<gene>
    <name evidence="1" type="ORF">NCTC10684_05507</name>
</gene>
<organism evidence="1 2">
    <name type="scientific">Aminobacter aminovorans</name>
    <name type="common">Chelatobacter heintzii</name>
    <dbReference type="NCBI Taxonomy" id="83263"/>
    <lineage>
        <taxon>Bacteria</taxon>
        <taxon>Pseudomonadati</taxon>
        <taxon>Pseudomonadota</taxon>
        <taxon>Alphaproteobacteria</taxon>
        <taxon>Hyphomicrobiales</taxon>
        <taxon>Phyllobacteriaceae</taxon>
        <taxon>Aminobacter</taxon>
    </lineage>
</organism>
<proteinExistence type="predicted"/>
<dbReference type="InterPro" id="IPR029063">
    <property type="entry name" value="SAM-dependent_MTases_sf"/>
</dbReference>
<evidence type="ECO:0000313" key="1">
    <source>
        <dbReference type="EMBL" id="SUY29275.1"/>
    </source>
</evidence>
<dbReference type="RefSeq" id="WP_131922421.1">
    <property type="nucleotide sequence ID" value="NZ_BAAAVY010000037.1"/>
</dbReference>
<evidence type="ECO:0008006" key="3">
    <source>
        <dbReference type="Google" id="ProtNLM"/>
    </source>
</evidence>
<dbReference type="AlphaFoldDB" id="A0A381IN13"/>
<dbReference type="Proteomes" id="UP000254701">
    <property type="component" value="Unassembled WGS sequence"/>
</dbReference>
<dbReference type="Gene3D" id="3.40.50.150">
    <property type="entry name" value="Vaccinia Virus protein VP39"/>
    <property type="match status" value="1"/>
</dbReference>
<reference evidence="1 2" key="1">
    <citation type="submission" date="2018-06" db="EMBL/GenBank/DDBJ databases">
        <authorList>
            <consortium name="Pathogen Informatics"/>
            <person name="Doyle S."/>
        </authorList>
    </citation>
    <scope>NUCLEOTIDE SEQUENCE [LARGE SCALE GENOMIC DNA]</scope>
    <source>
        <strain evidence="1 2">NCTC10684</strain>
    </source>
</reference>
<evidence type="ECO:0000313" key="2">
    <source>
        <dbReference type="Proteomes" id="UP000254701"/>
    </source>
</evidence>
<sequence>MIDALWCDAHGVFVKGWAHAYGRAPNAIHIRSGAYRATTNALFDRPDLQPFFPTLVSTLCGFAVYLPCSPFRPVTLEVETIDGTVEFDVTELGPEHPINAYSADGEYPIDAFASEMKRIGGTVLEIGARVVGPSSTLNAGKFEPECKFIGLDIHEAPGVDIVEDAHFLSDSIAPGTIDGVFSEAVIEHLACPWLLAAQINKVLKLGGLTLHAVPHSFPIHETPNDFWRMSSEGLKVLFSPAVGFEVIEVGMADPVRMFIHPSKRVGPMLEFPLHNGMASSWILARKTFDLPHGTVTWPLQRDESLSQSKAYPPHKQD</sequence>
<dbReference type="OrthoDB" id="9803855at2"/>
<accession>A0A381IN13</accession>
<protein>
    <recommendedName>
        <fullName evidence="3">Methyltransferase type 11</fullName>
    </recommendedName>
</protein>